<dbReference type="Gene3D" id="2.40.50.100">
    <property type="match status" value="1"/>
</dbReference>
<comment type="caution">
    <text evidence="6">The sequence shown here is derived from an EMBL/GenBank/DDBJ whole genome shotgun (WGS) entry which is preliminary data.</text>
</comment>
<dbReference type="OrthoDB" id="9806939at2"/>
<feature type="domain" description="CusB-like beta-barrel" evidence="5">
    <location>
        <begin position="223"/>
        <end position="270"/>
    </location>
</feature>
<evidence type="ECO:0000256" key="1">
    <source>
        <dbReference type="ARBA" id="ARBA00009477"/>
    </source>
</evidence>
<dbReference type="RefSeq" id="WP_110522850.1">
    <property type="nucleotide sequence ID" value="NZ_QKOE01000001.1"/>
</dbReference>
<gene>
    <name evidence="6" type="ORF">DNK49_03235</name>
</gene>
<dbReference type="EMBL" id="QKOE01000001">
    <property type="protein sequence ID" value="PZA18551.1"/>
    <property type="molecule type" value="Genomic_DNA"/>
</dbReference>
<name>A0A323V217_9RHOO</name>
<accession>A0A323V217</accession>
<dbReference type="InterPro" id="IPR058624">
    <property type="entry name" value="MdtA-like_HH"/>
</dbReference>
<proteinExistence type="inferred from homology"/>
<dbReference type="SUPFAM" id="SSF111369">
    <property type="entry name" value="HlyD-like secretion proteins"/>
    <property type="match status" value="1"/>
</dbReference>
<dbReference type="AlphaFoldDB" id="A0A323V217"/>
<feature type="signal peptide" evidence="2">
    <location>
        <begin position="1"/>
        <end position="21"/>
    </location>
</feature>
<dbReference type="NCBIfam" id="TIGR01730">
    <property type="entry name" value="RND_mfp"/>
    <property type="match status" value="1"/>
</dbReference>
<dbReference type="Gene3D" id="1.10.287.470">
    <property type="entry name" value="Helix hairpin bin"/>
    <property type="match status" value="1"/>
</dbReference>
<evidence type="ECO:0000259" key="3">
    <source>
        <dbReference type="Pfam" id="PF25876"/>
    </source>
</evidence>
<dbReference type="PANTHER" id="PTHR30469:SF18">
    <property type="entry name" value="RESISTANCE-NODULATION-CELL DIVISION (RND) EFFLUX MEMBRANE FUSION PROTEIN-RELATED"/>
    <property type="match status" value="1"/>
</dbReference>
<dbReference type="Gene3D" id="2.40.420.20">
    <property type="match status" value="1"/>
</dbReference>
<evidence type="ECO:0000256" key="2">
    <source>
        <dbReference type="SAM" id="SignalP"/>
    </source>
</evidence>
<dbReference type="InterPro" id="IPR058792">
    <property type="entry name" value="Beta-barrel_RND_2"/>
</dbReference>
<dbReference type="Pfam" id="PF25876">
    <property type="entry name" value="HH_MFP_RND"/>
    <property type="match status" value="1"/>
</dbReference>
<keyword evidence="2" id="KW-0732">Signal</keyword>
<feature type="domain" description="Multidrug resistance protein MdtA-like alpha-helical hairpin" evidence="3">
    <location>
        <begin position="90"/>
        <end position="148"/>
    </location>
</feature>
<comment type="similarity">
    <text evidence="1">Belongs to the membrane fusion protein (MFP) (TC 8.A.1) family.</text>
</comment>
<dbReference type="GO" id="GO:1990281">
    <property type="term" value="C:efflux pump complex"/>
    <property type="evidence" value="ECO:0007669"/>
    <property type="project" value="TreeGrafter"/>
</dbReference>
<reference evidence="6 7" key="1">
    <citation type="submission" date="2018-06" db="EMBL/GenBank/DDBJ databases">
        <title>Azoarcus communis strain SWub3 genome.</title>
        <authorList>
            <person name="Zorraquino Salvo V."/>
            <person name="Toubiana D."/>
            <person name="Blumwald E."/>
        </authorList>
    </citation>
    <scope>NUCLEOTIDE SEQUENCE [LARGE SCALE GENOMIC DNA]</scope>
    <source>
        <strain evidence="6 7">SWub3</strain>
    </source>
</reference>
<evidence type="ECO:0000259" key="4">
    <source>
        <dbReference type="Pfam" id="PF25917"/>
    </source>
</evidence>
<dbReference type="Proteomes" id="UP000248259">
    <property type="component" value="Unassembled WGS sequence"/>
</dbReference>
<feature type="chain" id="PRO_5016319936" evidence="2">
    <location>
        <begin position="22"/>
        <end position="350"/>
    </location>
</feature>
<dbReference type="InterPro" id="IPR006143">
    <property type="entry name" value="RND_pump_MFP"/>
</dbReference>
<protein>
    <submittedName>
        <fullName evidence="6">Efflux RND transporter periplasmic adaptor subunit</fullName>
    </submittedName>
</protein>
<dbReference type="Pfam" id="PF25917">
    <property type="entry name" value="BSH_RND"/>
    <property type="match status" value="1"/>
</dbReference>
<evidence type="ECO:0000313" key="7">
    <source>
        <dbReference type="Proteomes" id="UP000248259"/>
    </source>
</evidence>
<feature type="domain" description="Multidrug resistance protein MdtA-like barrel-sandwich hybrid" evidence="4">
    <location>
        <begin position="49"/>
        <end position="186"/>
    </location>
</feature>
<dbReference type="Pfam" id="PF25954">
    <property type="entry name" value="Beta-barrel_RND_2"/>
    <property type="match status" value="1"/>
</dbReference>
<organism evidence="6 7">
    <name type="scientific">Parazoarcus communis SWub3 = DSM 12120</name>
    <dbReference type="NCBI Taxonomy" id="1121029"/>
    <lineage>
        <taxon>Bacteria</taxon>
        <taxon>Pseudomonadati</taxon>
        <taxon>Pseudomonadota</taxon>
        <taxon>Betaproteobacteria</taxon>
        <taxon>Rhodocyclales</taxon>
        <taxon>Zoogloeaceae</taxon>
        <taxon>Parazoarcus</taxon>
    </lineage>
</organism>
<sequence>MKPIRFCLAACAALLTLSAWSGDDIPTLRIESRATAASHPTEATIEAVRQATLAAQVSGRVVALAVDAGDRVRRGELLLRIDAAEATQALAAAEAGVAQAAAARVKAQADYERARSLHERKFVSQSVLDQARSGFEAAEAQWRAAQAGRGQAGVVQDHARIQSPLDGLVAARHVEQGEMAQPGTPLLTVYDPDALRAVTDVAQQVIAGFGNAPLRARIELPDSGRWLEAAAVTVLPAADARTHTVRVRIDLPAGTVGVVPGSFARVHFIAAERAQLSVPVQAVVRRGELTAVYVAEAQGGFSLRQLRLGERLAGGDAYAVLAGLRDGEIVALDPVRAGIVGRTPSSAAKP</sequence>
<dbReference type="PANTHER" id="PTHR30469">
    <property type="entry name" value="MULTIDRUG RESISTANCE PROTEIN MDTA"/>
    <property type="match status" value="1"/>
</dbReference>
<dbReference type="Gene3D" id="2.40.30.170">
    <property type="match status" value="1"/>
</dbReference>
<dbReference type="InterPro" id="IPR058625">
    <property type="entry name" value="MdtA-like_BSH"/>
</dbReference>
<evidence type="ECO:0000259" key="5">
    <source>
        <dbReference type="Pfam" id="PF25954"/>
    </source>
</evidence>
<keyword evidence="7" id="KW-1185">Reference proteome</keyword>
<evidence type="ECO:0000313" key="6">
    <source>
        <dbReference type="EMBL" id="PZA18551.1"/>
    </source>
</evidence>
<dbReference type="GO" id="GO:0015562">
    <property type="term" value="F:efflux transmembrane transporter activity"/>
    <property type="evidence" value="ECO:0007669"/>
    <property type="project" value="TreeGrafter"/>
</dbReference>